<comment type="caution">
    <text evidence="1">The sequence shown here is derived from an EMBL/GenBank/DDBJ whole genome shotgun (WGS) entry which is preliminary data.</text>
</comment>
<gene>
    <name evidence="1" type="ORF">NRB56_10460</name>
</gene>
<dbReference type="OrthoDB" id="4772754at2"/>
<organism evidence="1 2">
    <name type="scientific">Nocardia aurantia</name>
    <dbReference type="NCBI Taxonomy" id="2585199"/>
    <lineage>
        <taxon>Bacteria</taxon>
        <taxon>Bacillati</taxon>
        <taxon>Actinomycetota</taxon>
        <taxon>Actinomycetes</taxon>
        <taxon>Mycobacteriales</taxon>
        <taxon>Nocardiaceae</taxon>
        <taxon>Nocardia</taxon>
    </lineage>
</organism>
<dbReference type="Proteomes" id="UP000431401">
    <property type="component" value="Unassembled WGS sequence"/>
</dbReference>
<keyword evidence="2" id="KW-1185">Reference proteome</keyword>
<dbReference type="AlphaFoldDB" id="A0A7K0DIF8"/>
<reference evidence="1 2" key="1">
    <citation type="submission" date="2019-10" db="EMBL/GenBank/DDBJ databases">
        <title>Nocardia macrotermitis sp. nov. and Nocardia aurantia sp. nov., isolated from the gut of fungus growing-termite Macrotermes natalensis.</title>
        <authorList>
            <person name="Benndorf R."/>
            <person name="Schwitalla J."/>
            <person name="Martin K."/>
            <person name="De Beer W."/>
            <person name="Kaster A.-K."/>
            <person name="Vollmers J."/>
            <person name="Poulsen M."/>
            <person name="Beemelmanns C."/>
        </authorList>
    </citation>
    <scope>NUCLEOTIDE SEQUENCE [LARGE SCALE GENOMIC DNA]</scope>
    <source>
        <strain evidence="1 2">RB56</strain>
    </source>
</reference>
<accession>A0A7K0DIF8</accession>
<dbReference type="EMBL" id="WEGI01000002">
    <property type="protein sequence ID" value="MQY25489.1"/>
    <property type="molecule type" value="Genomic_DNA"/>
</dbReference>
<proteinExistence type="predicted"/>
<protein>
    <submittedName>
        <fullName evidence="1">Uncharacterized protein</fullName>
    </submittedName>
</protein>
<sequence length="246" mass="26816">MSSIRPVPRRWFWSHDIQPHQIAGLTMSGMRLERLANYRRGTSDARRFAALYHDDGGEDVPPRTWLVDADADGAGEHAARAATVSVDVAPDSGTVGFTLVLDAEPHPGRTLHTDLDAAALTALVGDGAAVVDLATYRRDGNRCFAAIVEPRPERGTIVFPALGRDEIRPAMKARKAFPIRVRAYHSPAGWQSAIVAEPADGTSWWIRVDVDADDVSHEFERHRAYPLDLDAAGHGLGVRFAVVAAR</sequence>
<name>A0A7K0DIF8_9NOCA</name>
<evidence type="ECO:0000313" key="1">
    <source>
        <dbReference type="EMBL" id="MQY25489.1"/>
    </source>
</evidence>
<evidence type="ECO:0000313" key="2">
    <source>
        <dbReference type="Proteomes" id="UP000431401"/>
    </source>
</evidence>
<dbReference type="RefSeq" id="WP_153339321.1">
    <property type="nucleotide sequence ID" value="NZ_WEGI01000002.1"/>
</dbReference>